<dbReference type="AlphaFoldDB" id="K3VXQ0"/>
<dbReference type="KEGG" id="fpu:FPSE_10538"/>
<evidence type="ECO:0000313" key="2">
    <source>
        <dbReference type="Proteomes" id="UP000007978"/>
    </source>
</evidence>
<proteinExistence type="predicted"/>
<sequence>MACLNELDVQRYLEIETLALTELGNGELKAVVPNVQCKECPWMAFSNMFLPVAWFVSHTVPETPATAVQRRLHAERPLVSVST</sequence>
<dbReference type="GeneID" id="20369155"/>
<name>K3VXQ0_FUSPC</name>
<accession>K3VXQ0</accession>
<dbReference type="Proteomes" id="UP000007978">
    <property type="component" value="Chromosome 4"/>
</dbReference>
<protein>
    <submittedName>
        <fullName evidence="1">Uncharacterized protein</fullName>
    </submittedName>
</protein>
<reference evidence="1 2" key="1">
    <citation type="journal article" date="2012" name="PLoS Pathog.">
        <title>Comparative pathogenomics reveals horizontally acquired novel virulence genes in fungi infecting cereal hosts.</title>
        <authorList>
            <person name="Gardiner D.M."/>
            <person name="McDonald M.C."/>
            <person name="Covarelli L."/>
            <person name="Solomon P.S."/>
            <person name="Rusu A.G."/>
            <person name="Marshall M."/>
            <person name="Kazan K."/>
            <person name="Chakraborty S."/>
            <person name="McDonald B.A."/>
            <person name="Manners J.M."/>
        </authorList>
    </citation>
    <scope>NUCLEOTIDE SEQUENCE [LARGE SCALE GENOMIC DNA]</scope>
    <source>
        <strain evidence="1 2">CS3096</strain>
    </source>
</reference>
<keyword evidence="2" id="KW-1185">Reference proteome</keyword>
<gene>
    <name evidence="1" type="ORF">FPSE_10538</name>
</gene>
<dbReference type="EMBL" id="AFNW01000348">
    <property type="protein sequence ID" value="EKJ69285.1"/>
    <property type="molecule type" value="Genomic_DNA"/>
</dbReference>
<evidence type="ECO:0000313" key="1">
    <source>
        <dbReference type="EMBL" id="EKJ69285.1"/>
    </source>
</evidence>
<dbReference type="RefSeq" id="XP_009261930.1">
    <property type="nucleotide sequence ID" value="XM_009263655.1"/>
</dbReference>
<comment type="caution">
    <text evidence="1">The sequence shown here is derived from an EMBL/GenBank/DDBJ whole genome shotgun (WGS) entry which is preliminary data.</text>
</comment>
<organism evidence="1 2">
    <name type="scientific">Fusarium pseudograminearum (strain CS3096)</name>
    <name type="common">Wheat and barley crown-rot fungus</name>
    <dbReference type="NCBI Taxonomy" id="1028729"/>
    <lineage>
        <taxon>Eukaryota</taxon>
        <taxon>Fungi</taxon>
        <taxon>Dikarya</taxon>
        <taxon>Ascomycota</taxon>
        <taxon>Pezizomycotina</taxon>
        <taxon>Sordariomycetes</taxon>
        <taxon>Hypocreomycetidae</taxon>
        <taxon>Hypocreales</taxon>
        <taxon>Nectriaceae</taxon>
        <taxon>Fusarium</taxon>
    </lineage>
</organism>
<dbReference type="HOGENOM" id="CLU_2542688_0_0_1"/>